<feature type="transmembrane region" description="Helical" evidence="5">
    <location>
        <begin position="112"/>
        <end position="131"/>
    </location>
</feature>
<dbReference type="EMBL" id="WHVB01000002">
    <property type="protein sequence ID" value="KAF8486247.1"/>
    <property type="molecule type" value="Genomic_DNA"/>
</dbReference>
<keyword evidence="3 5" id="KW-1133">Transmembrane helix</keyword>
<dbReference type="CDD" id="cd17323">
    <property type="entry name" value="MFS_Tpo1_MDR_like"/>
    <property type="match status" value="1"/>
</dbReference>
<name>A0A9P5N4X6_9AGAM</name>
<evidence type="ECO:0000256" key="2">
    <source>
        <dbReference type="ARBA" id="ARBA00022692"/>
    </source>
</evidence>
<protein>
    <submittedName>
        <fullName evidence="7">MFS general substrate transporter</fullName>
    </submittedName>
</protein>
<dbReference type="PANTHER" id="PTHR23502:SF7">
    <property type="entry name" value="DRUG_PROTON ANTIPORTER YHK8-RELATED"/>
    <property type="match status" value="1"/>
</dbReference>
<dbReference type="InterPro" id="IPR011701">
    <property type="entry name" value="MFS"/>
</dbReference>
<comment type="caution">
    <text evidence="7">The sequence shown here is derived from an EMBL/GenBank/DDBJ whole genome shotgun (WGS) entry which is preliminary data.</text>
</comment>
<dbReference type="GO" id="GO:0022857">
    <property type="term" value="F:transmembrane transporter activity"/>
    <property type="evidence" value="ECO:0007669"/>
    <property type="project" value="InterPro"/>
</dbReference>
<feature type="transmembrane region" description="Helical" evidence="5">
    <location>
        <begin position="45"/>
        <end position="70"/>
    </location>
</feature>
<keyword evidence="2 5" id="KW-0812">Transmembrane</keyword>
<reference evidence="7" key="2">
    <citation type="journal article" date="2020" name="Nat. Commun.">
        <title>Large-scale genome sequencing of mycorrhizal fungi provides insights into the early evolution of symbiotic traits.</title>
        <authorList>
            <person name="Miyauchi S."/>
            <person name="Kiss E."/>
            <person name="Kuo A."/>
            <person name="Drula E."/>
            <person name="Kohler A."/>
            <person name="Sanchez-Garcia M."/>
            <person name="Morin E."/>
            <person name="Andreopoulos B."/>
            <person name="Barry K.W."/>
            <person name="Bonito G."/>
            <person name="Buee M."/>
            <person name="Carver A."/>
            <person name="Chen C."/>
            <person name="Cichocki N."/>
            <person name="Clum A."/>
            <person name="Culley D."/>
            <person name="Crous P.W."/>
            <person name="Fauchery L."/>
            <person name="Girlanda M."/>
            <person name="Hayes R.D."/>
            <person name="Keri Z."/>
            <person name="LaButti K."/>
            <person name="Lipzen A."/>
            <person name="Lombard V."/>
            <person name="Magnuson J."/>
            <person name="Maillard F."/>
            <person name="Murat C."/>
            <person name="Nolan M."/>
            <person name="Ohm R.A."/>
            <person name="Pangilinan J."/>
            <person name="Pereira M.F."/>
            <person name="Perotto S."/>
            <person name="Peter M."/>
            <person name="Pfister S."/>
            <person name="Riley R."/>
            <person name="Sitrit Y."/>
            <person name="Stielow J.B."/>
            <person name="Szollosi G."/>
            <person name="Zifcakova L."/>
            <person name="Stursova M."/>
            <person name="Spatafora J.W."/>
            <person name="Tedersoo L."/>
            <person name="Vaario L.M."/>
            <person name="Yamada A."/>
            <person name="Yan M."/>
            <person name="Wang P."/>
            <person name="Xu J."/>
            <person name="Bruns T."/>
            <person name="Baldrian P."/>
            <person name="Vilgalys R."/>
            <person name="Dunand C."/>
            <person name="Henrissat B."/>
            <person name="Grigoriev I.V."/>
            <person name="Hibbett D."/>
            <person name="Nagy L.G."/>
            <person name="Martin F.M."/>
        </authorList>
    </citation>
    <scope>NUCLEOTIDE SEQUENCE</scope>
    <source>
        <strain evidence="7">Prilba</strain>
    </source>
</reference>
<evidence type="ECO:0000256" key="1">
    <source>
        <dbReference type="ARBA" id="ARBA00004141"/>
    </source>
</evidence>
<comment type="subcellular location">
    <subcellularLocation>
        <location evidence="1">Membrane</location>
        <topology evidence="1">Multi-pass membrane protein</topology>
    </subcellularLocation>
</comment>
<sequence length="481" mass="53241">MPDSPTSLDRISWSGPTDEIDEEKRYEVQLGPEDDPQRLSLFRRWLAVVTISSCAHFVTFASSVAAFSLGGVSESFHVGREVAILSMSLYVVGLGIGPLFAGPISEIYGRNIVYRMSFALFFVFSFPVAFAPDIGTFLIFRFATGFCGAAFLSVAGGSVSDMFPNATVGTPMAVYSVTTFLGPELGLPFSGFINQNVSWRWTYYALIIWSLLQTVALICFVPETYTPVILKWKAQRLRKSGGNKHYYAPLEKADISLGRSIFVSCYKPFQLLSDHMIFLIDLWCALILGILYLTFEVFPIIFTEKHNFNMQMTGLTFLGIAFGNLIGLATTPYWNRRYRLFLERNGNPPPEFRLVMGQVGGILVSISLFCLAFTTYKDVHWIVPVIASVPFGTGTYFVFSSSFTYLVVTYRPIAASAMASNSAMRSSFAAAFPLFASQMYHRLGTVGATALIAGLATAMAPLPFVFYHVGEKLRAKSKFAV</sequence>
<dbReference type="PROSITE" id="PS50850">
    <property type="entry name" value="MFS"/>
    <property type="match status" value="1"/>
</dbReference>
<feature type="transmembrane region" description="Helical" evidence="5">
    <location>
        <begin position="354"/>
        <end position="375"/>
    </location>
</feature>
<organism evidence="7 8">
    <name type="scientific">Russula ochroleuca</name>
    <dbReference type="NCBI Taxonomy" id="152965"/>
    <lineage>
        <taxon>Eukaryota</taxon>
        <taxon>Fungi</taxon>
        <taxon>Dikarya</taxon>
        <taxon>Basidiomycota</taxon>
        <taxon>Agaricomycotina</taxon>
        <taxon>Agaricomycetes</taxon>
        <taxon>Russulales</taxon>
        <taxon>Russulaceae</taxon>
        <taxon>Russula</taxon>
    </lineage>
</organism>
<gene>
    <name evidence="7" type="ORF">DFH94DRAFT_176681</name>
</gene>
<dbReference type="Pfam" id="PF07690">
    <property type="entry name" value="MFS_1"/>
    <property type="match status" value="1"/>
</dbReference>
<accession>A0A9P5N4X6</accession>
<dbReference type="Proteomes" id="UP000759537">
    <property type="component" value="Unassembled WGS sequence"/>
</dbReference>
<dbReference type="OrthoDB" id="3561359at2759"/>
<dbReference type="FunFam" id="1.20.1250.20:FF:000082">
    <property type="entry name" value="MFS multidrug transporter, putative"/>
    <property type="match status" value="1"/>
</dbReference>
<feature type="transmembrane region" description="Helical" evidence="5">
    <location>
        <begin position="82"/>
        <end position="100"/>
    </location>
</feature>
<proteinExistence type="predicted"/>
<dbReference type="PANTHER" id="PTHR23502">
    <property type="entry name" value="MAJOR FACILITATOR SUPERFAMILY"/>
    <property type="match status" value="1"/>
</dbReference>
<evidence type="ECO:0000256" key="4">
    <source>
        <dbReference type="ARBA" id="ARBA00023136"/>
    </source>
</evidence>
<dbReference type="Gene3D" id="1.20.1250.20">
    <property type="entry name" value="MFS general substrate transporter like domains"/>
    <property type="match status" value="1"/>
</dbReference>
<feature type="transmembrane region" description="Helical" evidence="5">
    <location>
        <begin position="276"/>
        <end position="295"/>
    </location>
</feature>
<evidence type="ECO:0000256" key="5">
    <source>
        <dbReference type="SAM" id="Phobius"/>
    </source>
</evidence>
<dbReference type="SUPFAM" id="SSF103473">
    <property type="entry name" value="MFS general substrate transporter"/>
    <property type="match status" value="1"/>
</dbReference>
<dbReference type="AlphaFoldDB" id="A0A9P5N4X6"/>
<feature type="transmembrane region" description="Helical" evidence="5">
    <location>
        <begin position="446"/>
        <end position="469"/>
    </location>
</feature>
<evidence type="ECO:0000313" key="8">
    <source>
        <dbReference type="Proteomes" id="UP000759537"/>
    </source>
</evidence>
<evidence type="ECO:0000259" key="6">
    <source>
        <dbReference type="PROSITE" id="PS50850"/>
    </source>
</evidence>
<dbReference type="InterPro" id="IPR036259">
    <property type="entry name" value="MFS_trans_sf"/>
</dbReference>
<evidence type="ECO:0000256" key="3">
    <source>
        <dbReference type="ARBA" id="ARBA00022989"/>
    </source>
</evidence>
<dbReference type="InterPro" id="IPR020846">
    <property type="entry name" value="MFS_dom"/>
</dbReference>
<keyword evidence="4 5" id="KW-0472">Membrane</keyword>
<feature type="transmembrane region" description="Helical" evidence="5">
    <location>
        <begin position="201"/>
        <end position="221"/>
    </location>
</feature>
<reference evidence="7" key="1">
    <citation type="submission" date="2019-10" db="EMBL/GenBank/DDBJ databases">
        <authorList>
            <consortium name="DOE Joint Genome Institute"/>
            <person name="Kuo A."/>
            <person name="Miyauchi S."/>
            <person name="Kiss E."/>
            <person name="Drula E."/>
            <person name="Kohler A."/>
            <person name="Sanchez-Garcia M."/>
            <person name="Andreopoulos B."/>
            <person name="Barry K.W."/>
            <person name="Bonito G."/>
            <person name="Buee M."/>
            <person name="Carver A."/>
            <person name="Chen C."/>
            <person name="Cichocki N."/>
            <person name="Clum A."/>
            <person name="Culley D."/>
            <person name="Crous P.W."/>
            <person name="Fauchery L."/>
            <person name="Girlanda M."/>
            <person name="Hayes R."/>
            <person name="Keri Z."/>
            <person name="LaButti K."/>
            <person name="Lipzen A."/>
            <person name="Lombard V."/>
            <person name="Magnuson J."/>
            <person name="Maillard F."/>
            <person name="Morin E."/>
            <person name="Murat C."/>
            <person name="Nolan M."/>
            <person name="Ohm R."/>
            <person name="Pangilinan J."/>
            <person name="Pereira M."/>
            <person name="Perotto S."/>
            <person name="Peter M."/>
            <person name="Riley R."/>
            <person name="Sitrit Y."/>
            <person name="Stielow B."/>
            <person name="Szollosi G."/>
            <person name="Zifcakova L."/>
            <person name="Stursova M."/>
            <person name="Spatafora J.W."/>
            <person name="Tedersoo L."/>
            <person name="Vaario L.-M."/>
            <person name="Yamada A."/>
            <person name="Yan M."/>
            <person name="Wang P."/>
            <person name="Xu J."/>
            <person name="Bruns T."/>
            <person name="Baldrian P."/>
            <person name="Vilgalys R."/>
            <person name="Henrissat B."/>
            <person name="Grigoriev I.V."/>
            <person name="Hibbett D."/>
            <person name="Nagy L.G."/>
            <person name="Martin F.M."/>
        </authorList>
    </citation>
    <scope>NUCLEOTIDE SEQUENCE</scope>
    <source>
        <strain evidence="7">Prilba</strain>
    </source>
</reference>
<keyword evidence="8" id="KW-1185">Reference proteome</keyword>
<feature type="domain" description="Major facilitator superfamily (MFS) profile" evidence="6">
    <location>
        <begin position="47"/>
        <end position="481"/>
    </location>
</feature>
<dbReference type="GO" id="GO:0005886">
    <property type="term" value="C:plasma membrane"/>
    <property type="evidence" value="ECO:0007669"/>
    <property type="project" value="TreeGrafter"/>
</dbReference>
<feature type="transmembrane region" description="Helical" evidence="5">
    <location>
        <begin position="315"/>
        <end position="334"/>
    </location>
</feature>
<feature type="transmembrane region" description="Helical" evidence="5">
    <location>
        <begin position="381"/>
        <end position="410"/>
    </location>
</feature>
<evidence type="ECO:0000313" key="7">
    <source>
        <dbReference type="EMBL" id="KAF8486247.1"/>
    </source>
</evidence>